<dbReference type="Gene3D" id="3.40.50.1820">
    <property type="entry name" value="alpha/beta hydrolase"/>
    <property type="match status" value="1"/>
</dbReference>
<sequence length="267" mass="30358">MLHYNFYQAKQSSEQLIVLLHGFISDSRTFDPYIEMFTSEVNVVTIDLPGHGNDTSNSKLTWDFSFITQAIDEVLAHFSDKKVYLLGYSMGGRVALYYALYGKCRLSGLILESTSPGIHQADERLERQQIDAARAKVLDIAGLEVFVNDWEKLPLFYTQRDLDRSVRQNIRHLRLDQNPTRLAQALRDYGTGKMPNLWEAISSLHMPTLIMAGELDVKFVNIARQMTDLMGTSQQAVVPNVGHTIHVEDKTEFGTIVLAFLKEEQND</sequence>
<dbReference type="InterPro" id="IPR022485">
    <property type="entry name" value="SHCHC_synthase_MenH"/>
</dbReference>
<dbReference type="NCBIfam" id="TIGR03695">
    <property type="entry name" value="menH_SHCHC"/>
    <property type="match status" value="1"/>
</dbReference>
<dbReference type="Pfam" id="PF12697">
    <property type="entry name" value="Abhydrolase_6"/>
    <property type="match status" value="1"/>
</dbReference>
<dbReference type="RefSeq" id="WP_002492676.1">
    <property type="nucleotide sequence ID" value="NZ_AP021848.1"/>
</dbReference>
<comment type="pathway">
    <text evidence="3">Quinol/quinone metabolism; menaquinone biosynthesis.</text>
</comment>
<dbReference type="PANTHER" id="PTHR42916">
    <property type="entry name" value="2-SUCCINYL-5-ENOLPYRUVYL-6-HYDROXY-3-CYCLOHEXENE-1-CARBOXYLATE SYNTHASE"/>
    <property type="match status" value="1"/>
</dbReference>
<evidence type="ECO:0000256" key="1">
    <source>
        <dbReference type="ARBA" id="ARBA00022428"/>
    </source>
</evidence>
<reference evidence="5 6" key="1">
    <citation type="journal article" date="2019" name="Sci. Transl. Med.">
        <title>Quorum sensing between bacterial species on the skin protects against epidermal injury in atopic dermatitis.</title>
        <authorList>
            <person name="Williams M.R."/>
        </authorList>
    </citation>
    <scope>NUCLEOTIDE SEQUENCE [LARGE SCALE GENOMIC DNA]</scope>
    <source>
        <strain evidence="5 6">E7</strain>
    </source>
</reference>
<dbReference type="GeneID" id="58090106"/>
<evidence type="ECO:0000256" key="3">
    <source>
        <dbReference type="HAMAP-Rule" id="MF_01660"/>
    </source>
</evidence>
<evidence type="ECO:0000313" key="5">
    <source>
        <dbReference type="EMBL" id="TBW72899.1"/>
    </source>
</evidence>
<evidence type="ECO:0000259" key="4">
    <source>
        <dbReference type="Pfam" id="PF12697"/>
    </source>
</evidence>
<gene>
    <name evidence="3 5" type="primary">menH</name>
    <name evidence="5" type="ORF">EQ812_03395</name>
</gene>
<dbReference type="Proteomes" id="UP000293637">
    <property type="component" value="Unassembled WGS sequence"/>
</dbReference>
<evidence type="ECO:0000313" key="6">
    <source>
        <dbReference type="Proteomes" id="UP000293637"/>
    </source>
</evidence>
<dbReference type="GO" id="GO:0070205">
    <property type="term" value="F:2-succinyl-6-hydroxy-2,4-cyclohexadiene-1-carboxylate synthase activity"/>
    <property type="evidence" value="ECO:0007669"/>
    <property type="project" value="UniProtKB-UniRule"/>
</dbReference>
<comment type="subunit">
    <text evidence="3">Monomer.</text>
</comment>
<keyword evidence="2 3" id="KW-0456">Lyase</keyword>
<dbReference type="EC" id="4.2.99.20" evidence="3"/>
<dbReference type="SUPFAM" id="SSF53474">
    <property type="entry name" value="alpha/beta-Hydrolases"/>
    <property type="match status" value="1"/>
</dbReference>
<comment type="pathway">
    <text evidence="3">Quinol/quinone metabolism; 1,4-dihydroxy-2-naphthoate biosynthesis; 1,4-dihydroxy-2-naphthoate from chorismate: step 3/7.</text>
</comment>
<comment type="function">
    <text evidence="3">Catalyzes a proton abstraction reaction that results in 2,5-elimination of pyruvate from 2-succinyl-5-enolpyruvyl-6-hydroxy-3-cyclohexene-1-carboxylate (SEPHCHC) and the formation of 2-succinyl-6-hydroxy-2,4-cyclohexadiene-1-carboxylate (SHCHC).</text>
</comment>
<organism evidence="5 6">
    <name type="scientific">Staphylococcus lugdunensis</name>
    <dbReference type="NCBI Taxonomy" id="28035"/>
    <lineage>
        <taxon>Bacteria</taxon>
        <taxon>Bacillati</taxon>
        <taxon>Bacillota</taxon>
        <taxon>Bacilli</taxon>
        <taxon>Bacillales</taxon>
        <taxon>Staphylococcaceae</taxon>
        <taxon>Staphylococcus</taxon>
    </lineage>
</organism>
<name>A0A4Q9WC38_STALU</name>
<protein>
    <recommendedName>
        <fullName evidence="3">Putative 2-succinyl-6-hydroxy-2,4-cyclohexadiene-1-carboxylate synthase</fullName>
        <shortName evidence="3">SHCHC synthase</shortName>
        <ecNumber evidence="3">4.2.99.20</ecNumber>
    </recommendedName>
</protein>
<dbReference type="GO" id="GO:0009234">
    <property type="term" value="P:menaquinone biosynthetic process"/>
    <property type="evidence" value="ECO:0007669"/>
    <property type="project" value="UniProtKB-UniRule"/>
</dbReference>
<accession>A0A4Q9WC38</accession>
<evidence type="ECO:0000256" key="2">
    <source>
        <dbReference type="ARBA" id="ARBA00023239"/>
    </source>
</evidence>
<dbReference type="InterPro" id="IPR000073">
    <property type="entry name" value="AB_hydrolase_1"/>
</dbReference>
<dbReference type="InterPro" id="IPR029058">
    <property type="entry name" value="AB_hydrolase_fold"/>
</dbReference>
<dbReference type="HAMAP" id="MF_01660">
    <property type="entry name" value="MenH"/>
    <property type="match status" value="1"/>
</dbReference>
<dbReference type="EMBL" id="SCHB01000002">
    <property type="protein sequence ID" value="TBW72899.1"/>
    <property type="molecule type" value="Genomic_DNA"/>
</dbReference>
<keyword evidence="1 3" id="KW-0474">Menaquinone biosynthesis</keyword>
<dbReference type="AlphaFoldDB" id="A0A4Q9WC38"/>
<dbReference type="PANTHER" id="PTHR42916:SF1">
    <property type="entry name" value="PROTEIN PHYLLO, CHLOROPLASTIC"/>
    <property type="match status" value="1"/>
</dbReference>
<comment type="catalytic activity">
    <reaction evidence="3">
        <text>5-enolpyruvoyl-6-hydroxy-2-succinyl-cyclohex-3-ene-1-carboxylate = (1R,6R)-6-hydroxy-2-succinyl-cyclohexa-2,4-diene-1-carboxylate + pyruvate</text>
        <dbReference type="Rhea" id="RHEA:25597"/>
        <dbReference type="ChEBI" id="CHEBI:15361"/>
        <dbReference type="ChEBI" id="CHEBI:58689"/>
        <dbReference type="ChEBI" id="CHEBI:58818"/>
        <dbReference type="EC" id="4.2.99.20"/>
    </reaction>
</comment>
<feature type="domain" description="AB hydrolase-1" evidence="4">
    <location>
        <begin position="17"/>
        <end position="249"/>
    </location>
</feature>
<dbReference type="UniPathway" id="UPA00079"/>
<proteinExistence type="inferred from homology"/>
<comment type="similarity">
    <text evidence="3">Belongs to the AB hydrolase superfamily. MenH family.</text>
</comment>
<dbReference type="UniPathway" id="UPA01057">
    <property type="reaction ID" value="UER00900"/>
</dbReference>
<comment type="caution">
    <text evidence="5">The sequence shown here is derived from an EMBL/GenBank/DDBJ whole genome shotgun (WGS) entry which is preliminary data.</text>
</comment>